<dbReference type="GO" id="GO:0008380">
    <property type="term" value="P:RNA splicing"/>
    <property type="evidence" value="ECO:0007669"/>
    <property type="project" value="TreeGrafter"/>
</dbReference>
<feature type="compositionally biased region" description="Polar residues" evidence="1">
    <location>
        <begin position="905"/>
        <end position="919"/>
    </location>
</feature>
<dbReference type="PROSITE" id="PS50800">
    <property type="entry name" value="SAP"/>
    <property type="match status" value="1"/>
</dbReference>
<dbReference type="SMART" id="SM00513">
    <property type="entry name" value="SAP"/>
    <property type="match status" value="1"/>
</dbReference>
<dbReference type="CDD" id="cd12432">
    <property type="entry name" value="RRM_ACINU"/>
    <property type="match status" value="1"/>
</dbReference>
<dbReference type="SUPFAM" id="SSF68906">
    <property type="entry name" value="SAP domain"/>
    <property type="match status" value="1"/>
</dbReference>
<dbReference type="InterPro" id="IPR036361">
    <property type="entry name" value="SAP_dom_sf"/>
</dbReference>
<dbReference type="Proteomes" id="UP000515159">
    <property type="component" value="Chromosome 16"/>
</dbReference>
<evidence type="ECO:0000256" key="1">
    <source>
        <dbReference type="SAM" id="MobiDB-lite"/>
    </source>
</evidence>
<dbReference type="InParanoid" id="A0A6P8PZR3"/>
<dbReference type="FunFam" id="3.30.70.330:FF:000147">
    <property type="entry name" value="Apoptotic chromatin condensation inducer in the nucleus"/>
    <property type="match status" value="1"/>
</dbReference>
<dbReference type="GO" id="GO:0071011">
    <property type="term" value="C:precatalytic spliceosome"/>
    <property type="evidence" value="ECO:0007669"/>
    <property type="project" value="TreeGrafter"/>
</dbReference>
<feature type="compositionally biased region" description="Acidic residues" evidence="1">
    <location>
        <begin position="161"/>
        <end position="176"/>
    </location>
</feature>
<proteinExistence type="predicted"/>
<feature type="compositionally biased region" description="Polar residues" evidence="1">
    <location>
        <begin position="55"/>
        <end position="75"/>
    </location>
</feature>
<dbReference type="KEGG" id="gsh:117350246"/>
<evidence type="ECO:0000259" key="2">
    <source>
        <dbReference type="PROSITE" id="PS50800"/>
    </source>
</evidence>
<dbReference type="Pfam" id="PF16294">
    <property type="entry name" value="RSB_motif"/>
    <property type="match status" value="1"/>
</dbReference>
<feature type="region of interest" description="Disordered" evidence="1">
    <location>
        <begin position="802"/>
        <end position="919"/>
    </location>
</feature>
<dbReference type="CTD" id="22985"/>
<feature type="region of interest" description="Disordered" evidence="1">
    <location>
        <begin position="555"/>
        <end position="574"/>
    </location>
</feature>
<dbReference type="PANTHER" id="PTHR46589">
    <property type="entry name" value="APOPTOTIC CHROMATIN CONDENSATION INDUCER IN THE NUCLEUS"/>
    <property type="match status" value="1"/>
</dbReference>
<feature type="compositionally biased region" description="Acidic residues" evidence="1">
    <location>
        <begin position="984"/>
        <end position="996"/>
    </location>
</feature>
<feature type="region of interest" description="Disordered" evidence="1">
    <location>
        <begin position="1170"/>
        <end position="1266"/>
    </location>
</feature>
<feature type="region of interest" description="Disordered" evidence="1">
    <location>
        <begin position="94"/>
        <end position="262"/>
    </location>
</feature>
<feature type="region of interest" description="Disordered" evidence="1">
    <location>
        <begin position="54"/>
        <end position="75"/>
    </location>
</feature>
<feature type="compositionally biased region" description="Basic and acidic residues" evidence="1">
    <location>
        <begin position="1294"/>
        <end position="1360"/>
    </location>
</feature>
<gene>
    <name evidence="4" type="primary">ACIN1</name>
</gene>
<feature type="compositionally biased region" description="Basic and acidic residues" evidence="1">
    <location>
        <begin position="136"/>
        <end position="160"/>
    </location>
</feature>
<dbReference type="SUPFAM" id="SSF54928">
    <property type="entry name" value="RNA-binding domain, RBD"/>
    <property type="match status" value="1"/>
</dbReference>
<feature type="compositionally biased region" description="Basic and acidic residues" evidence="1">
    <location>
        <begin position="94"/>
        <end position="115"/>
    </location>
</feature>
<dbReference type="RefSeq" id="XP_033780298.1">
    <property type="nucleotide sequence ID" value="XM_033924407.1"/>
</dbReference>
<feature type="compositionally biased region" description="Basic and acidic residues" evidence="1">
    <location>
        <begin position="1251"/>
        <end position="1266"/>
    </location>
</feature>
<dbReference type="GO" id="GO:0003723">
    <property type="term" value="F:RNA binding"/>
    <property type="evidence" value="ECO:0007669"/>
    <property type="project" value="TreeGrafter"/>
</dbReference>
<feature type="compositionally biased region" description="Basic residues" evidence="1">
    <location>
        <begin position="1233"/>
        <end position="1250"/>
    </location>
</feature>
<feature type="compositionally biased region" description="Low complexity" evidence="1">
    <location>
        <begin position="617"/>
        <end position="640"/>
    </location>
</feature>
<keyword evidence="3" id="KW-1185">Reference proteome</keyword>
<dbReference type="InterPro" id="IPR003034">
    <property type="entry name" value="SAP_dom"/>
</dbReference>
<feature type="region of interest" description="Disordered" evidence="1">
    <location>
        <begin position="1285"/>
        <end position="1381"/>
    </location>
</feature>
<dbReference type="FunCoup" id="A0A6P8PZR3">
    <property type="interactions" value="3726"/>
</dbReference>
<feature type="compositionally biased region" description="Basic residues" evidence="1">
    <location>
        <begin position="641"/>
        <end position="652"/>
    </location>
</feature>
<accession>A0A6P8PZR3</accession>
<dbReference type="OrthoDB" id="5348404at2759"/>
<feature type="region of interest" description="Disordered" evidence="1">
    <location>
        <begin position="940"/>
        <end position="1025"/>
    </location>
</feature>
<dbReference type="Gene3D" id="1.10.720.30">
    <property type="entry name" value="SAP domain"/>
    <property type="match status" value="1"/>
</dbReference>
<feature type="compositionally biased region" description="Low complexity" evidence="1">
    <location>
        <begin position="656"/>
        <end position="672"/>
    </location>
</feature>
<evidence type="ECO:0000313" key="4">
    <source>
        <dbReference type="RefSeq" id="XP_033780298.1"/>
    </source>
</evidence>
<reference evidence="4" key="1">
    <citation type="submission" date="2025-08" db="UniProtKB">
        <authorList>
            <consortium name="RefSeq"/>
        </authorList>
    </citation>
    <scope>IDENTIFICATION</scope>
</reference>
<dbReference type="InterPro" id="IPR052793">
    <property type="entry name" value="EJC-associated_protein"/>
</dbReference>
<feature type="compositionally biased region" description="Basic and acidic residues" evidence="1">
    <location>
        <begin position="465"/>
        <end position="479"/>
    </location>
</feature>
<feature type="compositionally biased region" description="Low complexity" evidence="1">
    <location>
        <begin position="841"/>
        <end position="850"/>
    </location>
</feature>
<dbReference type="GO" id="GO:0061574">
    <property type="term" value="C:ASAP complex"/>
    <property type="evidence" value="ECO:0007669"/>
    <property type="project" value="TreeGrafter"/>
</dbReference>
<feature type="compositionally biased region" description="Basic and acidic residues" evidence="1">
    <location>
        <begin position="1189"/>
        <end position="1232"/>
    </location>
</feature>
<dbReference type="GeneID" id="117350246"/>
<feature type="compositionally biased region" description="Pro residues" evidence="1">
    <location>
        <begin position="997"/>
        <end position="1009"/>
    </location>
</feature>
<feature type="compositionally biased region" description="Basic and acidic residues" evidence="1">
    <location>
        <begin position="381"/>
        <end position="391"/>
    </location>
</feature>
<protein>
    <submittedName>
        <fullName evidence="4">Apoptotic chromatin condensation inducer in the nucleus isoform X1</fullName>
    </submittedName>
</protein>
<feature type="compositionally biased region" description="Basic residues" evidence="1">
    <location>
        <begin position="1174"/>
        <end position="1183"/>
    </location>
</feature>
<name>A0A6P8PZR3_GEOSA</name>
<feature type="compositionally biased region" description="Polar residues" evidence="1">
    <location>
        <begin position="872"/>
        <end position="891"/>
    </location>
</feature>
<feature type="region of interest" description="Disordered" evidence="1">
    <location>
        <begin position="589"/>
        <end position="747"/>
    </location>
</feature>
<feature type="compositionally biased region" description="Basic and acidic residues" evidence="1">
    <location>
        <begin position="822"/>
        <end position="840"/>
    </location>
</feature>
<dbReference type="InterPro" id="IPR034257">
    <property type="entry name" value="Acinus_RRM"/>
</dbReference>
<evidence type="ECO:0000313" key="3">
    <source>
        <dbReference type="Proteomes" id="UP000515159"/>
    </source>
</evidence>
<dbReference type="InterPro" id="IPR032552">
    <property type="entry name" value="RSB_motif"/>
</dbReference>
<feature type="compositionally biased region" description="Basic residues" evidence="1">
    <location>
        <begin position="673"/>
        <end position="689"/>
    </location>
</feature>
<dbReference type="Pfam" id="PF02037">
    <property type="entry name" value="SAP"/>
    <property type="match status" value="1"/>
</dbReference>
<dbReference type="InterPro" id="IPR035979">
    <property type="entry name" value="RBD_domain_sf"/>
</dbReference>
<sequence length="1381" mass="155716">MAELEDVTLDGRPLQSLRVTDLKAALEERGLPKSGQKSALVKRLKGALMLENLQKHSTPHSGLQPNSQIGEEMSQNSFIKQYLEKQQELLRQRLEREAREAAETEENVHAASSEKEDSEDECRSPWVQQATAQKALTEDEREPLLRPQRSKLEWDVKLAEEKEDEEEEEEDSEQEEEQKVVRAPAVARKPSDEQRKKPVAGSSPSPAQLMEGEEPAFREERVPALMTKEALQDQYAPSVESTKGMTPPRDKPSPIKEKAEDLPPLQGSCFHILEKTGRWASVVAYPVSAKAGRKPPTPIQPYMPVSLCEVTETIKRPLAPDCKVQGRTVFLGPGDQEPQHEKQRQEYSVPTDTQRDESLNPAGQNVECKRHDMESLGTMIHDLEHEVKKQDSPGSAGQDPPSERQQEVSPDPEGQDPESERQKQESLGRVVTESEVLRQESTGLAESKTSRLESPVPALEDSEIPTEKDPELKRQREASPDLSAEAQYQNPAIQDPESDTQRLGSPKPAFQDPESGPAVEDLQSEMQEKRFSSPIIQDPETLRLESLNSEVAENCNLSNDQSRMEDLMPTGLPGVSEMTQLQAGAMQVLELHSNECGQDRNPENPVEMPFQRIASHSPSSPCQRRTSSSSSRSSVSSRSSCRSRSRMRSRSRSRSDSGSSSRSSSTSSFSPRTRQRSRSSSRSYSRSRSRSSSNSTKKSHSPLPCRDFLSRGNITVHEHSPAAIESTPACSPPHKPPRLRRNRWNVGPEQNTVTTELLNQQQETQRPAEQETDILHLDSEQEVVVPHASGTAGNATVFVVQKVPEPRKSRDNVEEEAAMDAEETKAEVEGAPELEMRDAAASEPSEAAPPSEEDEKKESTTPKAFKRKISVVSANKGTNQLSTCTAGNSDSETGHPTRKRRWGASTATTQKKPSISITTESLKSLIPDIKPLTGEAVVDLHADEVHMSEDESERNGGESPPDKGLKICRTVTQIVPAETQENGQGEEEEKEPEEEPMPAPLPAPAPAPQAPEVSVKPELPPPVEPEVKKVTLSDTLLRRSISRQKAGVSITIDDPVRITQAPSPPRGKVSKIVHICNLVRPFTLGQLKELLGRTGTLVEENFWIDKIKSHCYATYSTVEEALTTRNALHGVKWPQSNPKFLSADFAEQDELDFHRGLLVNRPTELKVEELPRLHGPRVPHAHPHAPSLRAEHREQERTVREQWAEREREMERRERTRAEREWDRDKIRESGRSRSRSRDRRRKERAKSKDKKSEKKSEKREKVQEEPPAKLLDDLFRKTKTAPCIYWLPLTDEQSARKVAERAERAKEREKRHKEQQDQEEERKGRAKEREKEAERERNRDREKRHEQSRERGRERERRDTKHHSRSLSRSTPVRDRGGRR</sequence>
<feature type="region of interest" description="Disordered" evidence="1">
    <location>
        <begin position="326"/>
        <end position="540"/>
    </location>
</feature>
<feature type="compositionally biased region" description="Basic and acidic residues" evidence="1">
    <location>
        <begin position="248"/>
        <end position="261"/>
    </location>
</feature>
<feature type="compositionally biased region" description="Basic and acidic residues" evidence="1">
    <location>
        <begin position="940"/>
        <end position="965"/>
    </location>
</feature>
<organism evidence="3 4">
    <name type="scientific">Geotrypetes seraphini</name>
    <name type="common">Gaboon caecilian</name>
    <name type="synonym">Caecilia seraphini</name>
    <dbReference type="NCBI Taxonomy" id="260995"/>
    <lineage>
        <taxon>Eukaryota</taxon>
        <taxon>Metazoa</taxon>
        <taxon>Chordata</taxon>
        <taxon>Craniata</taxon>
        <taxon>Vertebrata</taxon>
        <taxon>Euteleostomi</taxon>
        <taxon>Amphibia</taxon>
        <taxon>Gymnophiona</taxon>
        <taxon>Geotrypetes</taxon>
    </lineage>
</organism>
<feature type="domain" description="SAP" evidence="2">
    <location>
        <begin position="14"/>
        <end position="48"/>
    </location>
</feature>
<dbReference type="PANTHER" id="PTHR46589:SF1">
    <property type="entry name" value="APOPTOTIC CHROMATIN CONDENSATION INDUCER IN THE NUCLEUS"/>
    <property type="match status" value="1"/>
</dbReference>